<reference evidence="2 3" key="1">
    <citation type="submission" date="2016-10" db="EMBL/GenBank/DDBJ databases">
        <authorList>
            <person name="de Groot N.N."/>
        </authorList>
    </citation>
    <scope>NUCLEOTIDE SEQUENCE [LARGE SCALE GENOMIC DNA]</scope>
    <source>
        <strain evidence="2 3">DSM 27078</strain>
    </source>
</reference>
<accession>A0A1H8ZI12</accession>
<dbReference type="STRING" id="1299341.SAMN05444005_101718"/>
<evidence type="ECO:0000313" key="3">
    <source>
        <dbReference type="Proteomes" id="UP000198648"/>
    </source>
</evidence>
<dbReference type="Proteomes" id="UP000198648">
    <property type="component" value="Unassembled WGS sequence"/>
</dbReference>
<dbReference type="OrthoDB" id="982527at2"/>
<feature type="domain" description="SCP" evidence="1">
    <location>
        <begin position="67"/>
        <end position="176"/>
    </location>
</feature>
<dbReference type="PANTHER" id="PTHR31157:SF1">
    <property type="entry name" value="SCP DOMAIN-CONTAINING PROTEIN"/>
    <property type="match status" value="1"/>
</dbReference>
<dbReference type="Pfam" id="PF00188">
    <property type="entry name" value="CAP"/>
    <property type="match status" value="1"/>
</dbReference>
<dbReference type="InterPro" id="IPR035940">
    <property type="entry name" value="CAP_sf"/>
</dbReference>
<protein>
    <submittedName>
        <fullName evidence="2">Uncharacterized conserved protein YkwD, contains CAP (CSP/antigen 5/PR1) domain</fullName>
    </submittedName>
</protein>
<dbReference type="AlphaFoldDB" id="A0A1H8ZI12"/>
<sequence>MSYICPVNQSLNRLVMKNITFLKVVLVLSLLTSLVSCSPTENTEAESTTTTIALQKYVNSSFEIQVLDLVNQYRVSKGLNALSIIEEISYLGSTHDDYMISAGAASHDNFETRKATLINQLGAVMVGENVASGFSTAEGVLNGWLSSPAHKANLEGVYSHYGLAVKSDSLGKKYYTLMLIRK</sequence>
<dbReference type="InterPro" id="IPR014044">
    <property type="entry name" value="CAP_dom"/>
</dbReference>
<evidence type="ECO:0000259" key="1">
    <source>
        <dbReference type="Pfam" id="PF00188"/>
    </source>
</evidence>
<name>A0A1H8ZI12_9FLAO</name>
<dbReference type="SUPFAM" id="SSF55797">
    <property type="entry name" value="PR-1-like"/>
    <property type="match status" value="1"/>
</dbReference>
<dbReference type="PANTHER" id="PTHR31157">
    <property type="entry name" value="SCP DOMAIN-CONTAINING PROTEIN"/>
    <property type="match status" value="1"/>
</dbReference>
<dbReference type="Gene3D" id="3.40.33.10">
    <property type="entry name" value="CAP"/>
    <property type="match status" value="1"/>
</dbReference>
<dbReference type="EMBL" id="FOEI01000001">
    <property type="protein sequence ID" value="SEP63877.1"/>
    <property type="molecule type" value="Genomic_DNA"/>
</dbReference>
<organism evidence="2 3">
    <name type="scientific">Flavobacterium urocaniciphilum</name>
    <dbReference type="NCBI Taxonomy" id="1299341"/>
    <lineage>
        <taxon>Bacteria</taxon>
        <taxon>Pseudomonadati</taxon>
        <taxon>Bacteroidota</taxon>
        <taxon>Flavobacteriia</taxon>
        <taxon>Flavobacteriales</taxon>
        <taxon>Flavobacteriaceae</taxon>
        <taxon>Flavobacterium</taxon>
    </lineage>
</organism>
<gene>
    <name evidence="2" type="ORF">SAMN05444005_101718</name>
</gene>
<proteinExistence type="predicted"/>
<keyword evidence="3" id="KW-1185">Reference proteome</keyword>
<dbReference type="CDD" id="cd05379">
    <property type="entry name" value="CAP_bacterial"/>
    <property type="match status" value="1"/>
</dbReference>
<evidence type="ECO:0000313" key="2">
    <source>
        <dbReference type="EMBL" id="SEP63877.1"/>
    </source>
</evidence>